<accession>A0A0C3B6A0</accession>
<evidence type="ECO:0000313" key="2">
    <source>
        <dbReference type="Proteomes" id="UP000054166"/>
    </source>
</evidence>
<dbReference type="Proteomes" id="UP000054166">
    <property type="component" value="Unassembled WGS sequence"/>
</dbReference>
<dbReference type="InParanoid" id="A0A0C3B6A0"/>
<keyword evidence="2" id="KW-1185">Reference proteome</keyword>
<protein>
    <submittedName>
        <fullName evidence="1">Uncharacterized protein</fullName>
    </submittedName>
</protein>
<proteinExistence type="predicted"/>
<dbReference type="AlphaFoldDB" id="A0A0C3B6A0"/>
<evidence type="ECO:0000313" key="1">
    <source>
        <dbReference type="EMBL" id="KIM72852.1"/>
    </source>
</evidence>
<reference evidence="1 2" key="1">
    <citation type="submission" date="2014-04" db="EMBL/GenBank/DDBJ databases">
        <authorList>
            <consortium name="DOE Joint Genome Institute"/>
            <person name="Kuo A."/>
            <person name="Tarkka M."/>
            <person name="Buscot F."/>
            <person name="Kohler A."/>
            <person name="Nagy L.G."/>
            <person name="Floudas D."/>
            <person name="Copeland A."/>
            <person name="Barry K.W."/>
            <person name="Cichocki N."/>
            <person name="Veneault-Fourrey C."/>
            <person name="LaButti K."/>
            <person name="Lindquist E.A."/>
            <person name="Lipzen A."/>
            <person name="Lundell T."/>
            <person name="Morin E."/>
            <person name="Murat C."/>
            <person name="Sun H."/>
            <person name="Tunlid A."/>
            <person name="Henrissat B."/>
            <person name="Grigoriev I.V."/>
            <person name="Hibbett D.S."/>
            <person name="Martin F."/>
            <person name="Nordberg H.P."/>
            <person name="Cantor M.N."/>
            <person name="Hua S.X."/>
        </authorList>
    </citation>
    <scope>NUCLEOTIDE SEQUENCE [LARGE SCALE GENOMIC DNA]</scope>
    <source>
        <strain evidence="1 2">F 1598</strain>
    </source>
</reference>
<dbReference type="HOGENOM" id="CLU_2307116_0_0_1"/>
<name>A0A0C3B6A0_PILCF</name>
<dbReference type="OrthoDB" id="5817230at2759"/>
<dbReference type="EMBL" id="KN833105">
    <property type="protein sequence ID" value="KIM72852.1"/>
    <property type="molecule type" value="Genomic_DNA"/>
</dbReference>
<sequence length="100" mass="12076">MTEVFMFYPKIAWSIHQLWQDMLVTFSTKWMCYAPDRRVPVSQRQELILCSYHAHVLCRHSERKKKWIHCFKSVTSFICWTELGTLNNMHQGIVSRTLQR</sequence>
<organism evidence="1 2">
    <name type="scientific">Piloderma croceum (strain F 1598)</name>
    <dbReference type="NCBI Taxonomy" id="765440"/>
    <lineage>
        <taxon>Eukaryota</taxon>
        <taxon>Fungi</taxon>
        <taxon>Dikarya</taxon>
        <taxon>Basidiomycota</taxon>
        <taxon>Agaricomycotina</taxon>
        <taxon>Agaricomycetes</taxon>
        <taxon>Agaricomycetidae</taxon>
        <taxon>Atheliales</taxon>
        <taxon>Atheliaceae</taxon>
        <taxon>Piloderma</taxon>
    </lineage>
</organism>
<reference evidence="2" key="2">
    <citation type="submission" date="2015-01" db="EMBL/GenBank/DDBJ databases">
        <title>Evolutionary Origins and Diversification of the Mycorrhizal Mutualists.</title>
        <authorList>
            <consortium name="DOE Joint Genome Institute"/>
            <consortium name="Mycorrhizal Genomics Consortium"/>
            <person name="Kohler A."/>
            <person name="Kuo A."/>
            <person name="Nagy L.G."/>
            <person name="Floudas D."/>
            <person name="Copeland A."/>
            <person name="Barry K.W."/>
            <person name="Cichocki N."/>
            <person name="Veneault-Fourrey C."/>
            <person name="LaButti K."/>
            <person name="Lindquist E.A."/>
            <person name="Lipzen A."/>
            <person name="Lundell T."/>
            <person name="Morin E."/>
            <person name="Murat C."/>
            <person name="Riley R."/>
            <person name="Ohm R."/>
            <person name="Sun H."/>
            <person name="Tunlid A."/>
            <person name="Henrissat B."/>
            <person name="Grigoriev I.V."/>
            <person name="Hibbett D.S."/>
            <person name="Martin F."/>
        </authorList>
    </citation>
    <scope>NUCLEOTIDE SEQUENCE [LARGE SCALE GENOMIC DNA]</scope>
    <source>
        <strain evidence="2">F 1598</strain>
    </source>
</reference>
<gene>
    <name evidence="1" type="ORF">PILCRDRAFT_737306</name>
</gene>